<gene>
    <name evidence="5" type="primary">mce1C</name>
    <name evidence="5" type="ORF">MHIB_33770</name>
</gene>
<reference evidence="5 6" key="1">
    <citation type="journal article" date="2019" name="Emerg. Microbes Infect.">
        <title>Comprehensive subspecies identification of 175 nontuberculous mycobacteria species based on 7547 genomic profiles.</title>
        <authorList>
            <person name="Matsumoto Y."/>
            <person name="Kinjo T."/>
            <person name="Motooka D."/>
            <person name="Nabeya D."/>
            <person name="Jung N."/>
            <person name="Uechi K."/>
            <person name="Horii T."/>
            <person name="Iida T."/>
            <person name="Fujita J."/>
            <person name="Nakamura S."/>
        </authorList>
    </citation>
    <scope>NUCLEOTIDE SEQUENCE [LARGE SCALE GENOMIC DNA]</scope>
    <source>
        <strain evidence="5 6">JCM 13571</strain>
    </source>
</reference>
<feature type="domain" description="Mce/MlaD" evidence="3">
    <location>
        <begin position="51"/>
        <end position="123"/>
    </location>
</feature>
<dbReference type="AlphaFoldDB" id="A0A7I7X559"/>
<keyword evidence="2" id="KW-0812">Transmembrane</keyword>
<accession>A0A7I7X559</accession>
<dbReference type="NCBIfam" id="TIGR00996">
    <property type="entry name" value="Mtu_fam_mce"/>
    <property type="match status" value="1"/>
</dbReference>
<feature type="compositionally biased region" description="Gly residues" evidence="1">
    <location>
        <begin position="526"/>
        <end position="545"/>
    </location>
</feature>
<dbReference type="GO" id="GO:0005576">
    <property type="term" value="C:extracellular region"/>
    <property type="evidence" value="ECO:0007669"/>
    <property type="project" value="TreeGrafter"/>
</dbReference>
<evidence type="ECO:0000313" key="5">
    <source>
        <dbReference type="EMBL" id="BBZ24959.1"/>
    </source>
</evidence>
<evidence type="ECO:0000259" key="3">
    <source>
        <dbReference type="Pfam" id="PF02470"/>
    </source>
</evidence>
<dbReference type="EMBL" id="AP022609">
    <property type="protein sequence ID" value="BBZ24959.1"/>
    <property type="molecule type" value="Genomic_DNA"/>
</dbReference>
<protein>
    <submittedName>
        <fullName evidence="5">Mce family protein Mce1C</fullName>
    </submittedName>
</protein>
<feature type="transmembrane region" description="Helical" evidence="2">
    <location>
        <begin position="23"/>
        <end position="48"/>
    </location>
</feature>
<feature type="compositionally biased region" description="Low complexity" evidence="1">
    <location>
        <begin position="483"/>
        <end position="496"/>
    </location>
</feature>
<organism evidence="5 6">
    <name type="scientific">Mycolicibacter hiberniae</name>
    <dbReference type="NCBI Taxonomy" id="29314"/>
    <lineage>
        <taxon>Bacteria</taxon>
        <taxon>Bacillati</taxon>
        <taxon>Actinomycetota</taxon>
        <taxon>Actinomycetes</taxon>
        <taxon>Mycobacteriales</taxon>
        <taxon>Mycobacteriaceae</taxon>
        <taxon>Mycolicibacter</taxon>
    </lineage>
</organism>
<evidence type="ECO:0000313" key="6">
    <source>
        <dbReference type="Proteomes" id="UP000467260"/>
    </source>
</evidence>
<dbReference type="Pfam" id="PF02470">
    <property type="entry name" value="MlaD"/>
    <property type="match status" value="1"/>
</dbReference>
<keyword evidence="6" id="KW-1185">Reference proteome</keyword>
<dbReference type="InterPro" id="IPR005693">
    <property type="entry name" value="Mce"/>
</dbReference>
<feature type="domain" description="Mammalian cell entry C-terminal" evidence="4">
    <location>
        <begin position="167"/>
        <end position="298"/>
    </location>
</feature>
<dbReference type="PRINTS" id="PR01782">
    <property type="entry name" value="MCEVIRFACTOR"/>
</dbReference>
<sequence>MAAADREVHAAVRTLEPPNRARIGIIGVASVILVTLVGQSFTTVPMLFAEPSYYGELSDTGGLTAGDKVRISGVDVGKVQDLSIAGDHVLVKFSVGANPIGGDSRIGVKTDTILGKKVLSIEPKGERRLTPQSVLPLGQSTTPYQLYDAVFDATKAASGWDIDTVKKSLKVLAETVDQTYPELSSALDGVAKFSDTIGKRDEEITHLLAQTNQVASVIGARSEQIDALLRNTQTLSAAVNQRSQAISALLGNIAYFGEQVQGLVRDNPNLDLNHVFEEASNITDMLVRRKEDLMEMFTILGRYLTIVNDAVASGPYFKVSTLNLVPFWILQPWVDAAFKKRGISPEEFWRNAGLPEFRYPDPNGTRFANGAPPPAPQVIEGTPEHPGPAVAPGSPCSYAPAAGMFPTPGNPLPCANVDPSAGPFGPSGPYPGPTDVLFSPPNPDGLPASPGISIAGRPGETPPVVPGTPVPMPDANPGARSEPMGPVAGPAPANPGAAPPPAPRAPGPPAPPGPGNQLPAPFITPGEGGNSQPGGGGGARGSERP</sequence>
<feature type="compositionally biased region" description="Pro residues" evidence="1">
    <location>
        <begin position="460"/>
        <end position="474"/>
    </location>
</feature>
<dbReference type="InterPro" id="IPR052336">
    <property type="entry name" value="MlaD_Phospholipid_Transporter"/>
</dbReference>
<dbReference type="PANTHER" id="PTHR33371">
    <property type="entry name" value="INTERMEMBRANE PHOSPHOLIPID TRANSPORT SYSTEM BINDING PROTEIN MLAD-RELATED"/>
    <property type="match status" value="1"/>
</dbReference>
<dbReference type="Proteomes" id="UP000467260">
    <property type="component" value="Chromosome"/>
</dbReference>
<feature type="region of interest" description="Disordered" evidence="1">
    <location>
        <begin position="370"/>
        <end position="392"/>
    </location>
</feature>
<feature type="compositionally biased region" description="Pro residues" evidence="1">
    <location>
        <begin position="497"/>
        <end position="514"/>
    </location>
</feature>
<keyword evidence="2" id="KW-1133">Transmembrane helix</keyword>
<proteinExistence type="predicted"/>
<dbReference type="Pfam" id="PF11887">
    <property type="entry name" value="Mce4_CUP1"/>
    <property type="match status" value="1"/>
</dbReference>
<feature type="region of interest" description="Disordered" evidence="1">
    <location>
        <begin position="425"/>
        <end position="545"/>
    </location>
</feature>
<keyword evidence="2" id="KW-0472">Membrane</keyword>
<dbReference type="PANTHER" id="PTHR33371:SF18">
    <property type="entry name" value="MCE-FAMILY PROTEIN MCE3C"/>
    <property type="match status" value="1"/>
</dbReference>
<evidence type="ECO:0000256" key="1">
    <source>
        <dbReference type="SAM" id="MobiDB-lite"/>
    </source>
</evidence>
<evidence type="ECO:0000256" key="2">
    <source>
        <dbReference type="SAM" id="Phobius"/>
    </source>
</evidence>
<dbReference type="InterPro" id="IPR003399">
    <property type="entry name" value="Mce/MlaD"/>
</dbReference>
<name>A0A7I7X559_9MYCO</name>
<dbReference type="KEGG" id="mhib:MHIB_33770"/>
<evidence type="ECO:0000259" key="4">
    <source>
        <dbReference type="Pfam" id="PF11887"/>
    </source>
</evidence>
<dbReference type="InterPro" id="IPR024516">
    <property type="entry name" value="Mce_C"/>
</dbReference>